<proteinExistence type="predicted"/>
<name>A0A1N6G5M9_9MICO</name>
<dbReference type="GO" id="GO:0005737">
    <property type="term" value="C:cytoplasm"/>
    <property type="evidence" value="ECO:0007669"/>
    <property type="project" value="TreeGrafter"/>
</dbReference>
<dbReference type="EMBL" id="FSRJ01000003">
    <property type="protein sequence ID" value="SIO02828.1"/>
    <property type="molecule type" value="Genomic_DNA"/>
</dbReference>
<dbReference type="InterPro" id="IPR003265">
    <property type="entry name" value="HhH-GPD_domain"/>
</dbReference>
<keyword evidence="3" id="KW-0227">DNA damage</keyword>
<sequence length="316" mass="34253">MAVSCVRHTGAVIADHALSWRPRHPTDLRQTLGALRRGGGDPAFTFDASGAVWRTTRTVEGDATLRLTQPDADALRCEAWGPGAGAAVAQAPELLGEADDPSGFEPRLPVLADAHRRNPGLRIPCTAQVFEALAATILEQKVITLQAHDSWRRLLTRFGSPAPGPTPRPMRVVPSPEAWRMIPSWEWHRAGVDPKRARTLQNAAGYADRLEAVVAMSPADAAARLTLMPGVGPWTVAEVAQRALGDADALSVGDYHLSNYVGHALAGRDMTDDEMLETLEPWRGHRYRVVRLLGAAGVPGRPRRGPRMAFVDHRAI</sequence>
<evidence type="ECO:0000313" key="6">
    <source>
        <dbReference type="Proteomes" id="UP000184699"/>
    </source>
</evidence>
<dbReference type="GO" id="GO:0006307">
    <property type="term" value="P:DNA alkylation repair"/>
    <property type="evidence" value="ECO:0007669"/>
    <property type="project" value="TreeGrafter"/>
</dbReference>
<dbReference type="PANTHER" id="PTHR43003">
    <property type="entry name" value="DNA-3-METHYLADENINE GLYCOSYLASE"/>
    <property type="match status" value="1"/>
</dbReference>
<dbReference type="Gene3D" id="1.10.340.30">
    <property type="entry name" value="Hypothetical protein, domain 2"/>
    <property type="match status" value="1"/>
</dbReference>
<dbReference type="STRING" id="232089.SAMN05443544_2315"/>
<dbReference type="CDD" id="cd00056">
    <property type="entry name" value="ENDO3c"/>
    <property type="match status" value="1"/>
</dbReference>
<gene>
    <name evidence="5" type="ORF">SAMN05443544_2315</name>
</gene>
<dbReference type="GO" id="GO:0008725">
    <property type="term" value="F:DNA-3-methyladenine glycosylase activity"/>
    <property type="evidence" value="ECO:0007669"/>
    <property type="project" value="TreeGrafter"/>
</dbReference>
<dbReference type="EC" id="3.2.2.21" evidence="2"/>
<dbReference type="GO" id="GO:0006285">
    <property type="term" value="P:base-excision repair, AP site formation"/>
    <property type="evidence" value="ECO:0007669"/>
    <property type="project" value="TreeGrafter"/>
</dbReference>
<dbReference type="GO" id="GO:0043916">
    <property type="term" value="F:DNA-7-methylguanine glycosylase activity"/>
    <property type="evidence" value="ECO:0007669"/>
    <property type="project" value="TreeGrafter"/>
</dbReference>
<dbReference type="InterPro" id="IPR011257">
    <property type="entry name" value="DNA_glycosylase"/>
</dbReference>
<protein>
    <recommendedName>
        <fullName evidence="2">DNA-3-methyladenine glycosylase II</fullName>
        <ecNumber evidence="2">3.2.2.21</ecNumber>
    </recommendedName>
</protein>
<evidence type="ECO:0000256" key="3">
    <source>
        <dbReference type="ARBA" id="ARBA00022763"/>
    </source>
</evidence>
<keyword evidence="6" id="KW-1185">Reference proteome</keyword>
<dbReference type="Proteomes" id="UP000184699">
    <property type="component" value="Unassembled WGS sequence"/>
</dbReference>
<dbReference type="PANTHER" id="PTHR43003:SF6">
    <property type="entry name" value="DNA GLYCOSYLASE"/>
    <property type="match status" value="1"/>
</dbReference>
<evidence type="ECO:0000256" key="1">
    <source>
        <dbReference type="ARBA" id="ARBA00000086"/>
    </source>
</evidence>
<keyword evidence="4" id="KW-0234">DNA repair</keyword>
<evidence type="ECO:0000256" key="2">
    <source>
        <dbReference type="ARBA" id="ARBA00012000"/>
    </source>
</evidence>
<reference evidence="6" key="1">
    <citation type="submission" date="2016-11" db="EMBL/GenBank/DDBJ databases">
        <authorList>
            <person name="Varghese N."/>
            <person name="Submissions S."/>
        </authorList>
    </citation>
    <scope>NUCLEOTIDE SEQUENCE [LARGE SCALE GENOMIC DNA]</scope>
    <source>
        <strain evidence="6">DSM 8595</strain>
    </source>
</reference>
<dbReference type="SUPFAM" id="SSF48150">
    <property type="entry name" value="DNA-glycosylase"/>
    <property type="match status" value="1"/>
</dbReference>
<dbReference type="AlphaFoldDB" id="A0A1N6G5M9"/>
<organism evidence="5 6">
    <name type="scientific">Agromyces cerinus subsp. cerinus</name>
    <dbReference type="NCBI Taxonomy" id="232089"/>
    <lineage>
        <taxon>Bacteria</taxon>
        <taxon>Bacillati</taxon>
        <taxon>Actinomycetota</taxon>
        <taxon>Actinomycetes</taxon>
        <taxon>Micrococcales</taxon>
        <taxon>Microbacteriaceae</taxon>
        <taxon>Agromyces</taxon>
    </lineage>
</organism>
<accession>A0A1N6G5M9</accession>
<dbReference type="InterPro" id="IPR051912">
    <property type="entry name" value="Alkylbase_DNA_Glycosylase/TA"/>
</dbReference>
<dbReference type="GO" id="GO:0032131">
    <property type="term" value="F:alkylated DNA binding"/>
    <property type="evidence" value="ECO:0007669"/>
    <property type="project" value="TreeGrafter"/>
</dbReference>
<comment type="catalytic activity">
    <reaction evidence="1">
        <text>Hydrolysis of alkylated DNA, releasing 3-methyladenine, 3-methylguanine, 7-methylguanine and 7-methyladenine.</text>
        <dbReference type="EC" id="3.2.2.21"/>
    </reaction>
</comment>
<evidence type="ECO:0000313" key="5">
    <source>
        <dbReference type="EMBL" id="SIO02828.1"/>
    </source>
</evidence>
<dbReference type="GO" id="GO:0032993">
    <property type="term" value="C:protein-DNA complex"/>
    <property type="evidence" value="ECO:0007669"/>
    <property type="project" value="TreeGrafter"/>
</dbReference>
<evidence type="ECO:0000256" key="4">
    <source>
        <dbReference type="ARBA" id="ARBA00023204"/>
    </source>
</evidence>